<evidence type="ECO:0000256" key="9">
    <source>
        <dbReference type="RuleBase" id="RU003355"/>
    </source>
</evidence>
<feature type="domain" description="C5a peptidase/Subtilisin-like protease SBT2-like Fn3-like" evidence="13">
    <location>
        <begin position="623"/>
        <end position="727"/>
    </location>
</feature>
<dbReference type="Pfam" id="PF02225">
    <property type="entry name" value="PA"/>
    <property type="match status" value="1"/>
</dbReference>
<feature type="active site" description="Charge relay system" evidence="7 8">
    <location>
        <position position="173"/>
    </location>
</feature>
<dbReference type="InterPro" id="IPR051048">
    <property type="entry name" value="Peptidase_S8/S53_subtilisin"/>
</dbReference>
<evidence type="ECO:0000313" key="14">
    <source>
        <dbReference type="EMBL" id="KAG2204408.1"/>
    </source>
</evidence>
<evidence type="ECO:0000256" key="1">
    <source>
        <dbReference type="ARBA" id="ARBA00011073"/>
    </source>
</evidence>
<dbReference type="PANTHER" id="PTHR43399">
    <property type="entry name" value="SUBTILISIN-RELATED"/>
    <property type="match status" value="1"/>
</dbReference>
<feature type="active site" description="Charge relay system" evidence="7 8">
    <location>
        <position position="547"/>
    </location>
</feature>
<dbReference type="PROSITE" id="PS00137">
    <property type="entry name" value="SUBTILASE_HIS"/>
    <property type="match status" value="1"/>
</dbReference>
<feature type="domain" description="PA" evidence="12">
    <location>
        <begin position="400"/>
        <end position="474"/>
    </location>
</feature>
<evidence type="ECO:0000256" key="10">
    <source>
        <dbReference type="SAM" id="SignalP"/>
    </source>
</evidence>
<accession>A0A8H7R545</accession>
<keyword evidence="3 8" id="KW-0645">Protease</keyword>
<comment type="similarity">
    <text evidence="1 8 9">Belongs to the peptidase S8 family.</text>
</comment>
<protein>
    <submittedName>
        <fullName evidence="14">Uncharacterized protein</fullName>
    </submittedName>
</protein>
<dbReference type="GO" id="GO:0016020">
    <property type="term" value="C:membrane"/>
    <property type="evidence" value="ECO:0007669"/>
    <property type="project" value="InterPro"/>
</dbReference>
<dbReference type="InterPro" id="IPR023827">
    <property type="entry name" value="Peptidase_S8_Asp-AS"/>
</dbReference>
<dbReference type="GO" id="GO:0004252">
    <property type="term" value="F:serine-type endopeptidase activity"/>
    <property type="evidence" value="ECO:0007669"/>
    <property type="project" value="UniProtKB-UniRule"/>
</dbReference>
<dbReference type="InterPro" id="IPR010435">
    <property type="entry name" value="C5a/SBT2-like_Fn3"/>
</dbReference>
<dbReference type="Pfam" id="PF00082">
    <property type="entry name" value="Peptidase_S8"/>
    <property type="match status" value="1"/>
</dbReference>
<dbReference type="PROSITE" id="PS00136">
    <property type="entry name" value="SUBTILASE_ASP"/>
    <property type="match status" value="1"/>
</dbReference>
<dbReference type="SUPFAM" id="SSF52025">
    <property type="entry name" value="PA domain"/>
    <property type="match status" value="1"/>
</dbReference>
<dbReference type="Gene3D" id="3.50.30.30">
    <property type="match status" value="1"/>
</dbReference>
<feature type="chain" id="PRO_5034365536" evidence="10">
    <location>
        <begin position="29"/>
        <end position="916"/>
    </location>
</feature>
<dbReference type="Pfam" id="PF06280">
    <property type="entry name" value="fn3_5"/>
    <property type="match status" value="1"/>
</dbReference>
<name>A0A8H7R545_9FUNG</name>
<evidence type="ECO:0000256" key="8">
    <source>
        <dbReference type="PROSITE-ProRule" id="PRU01240"/>
    </source>
</evidence>
<dbReference type="PROSITE" id="PS00138">
    <property type="entry name" value="SUBTILASE_SER"/>
    <property type="match status" value="1"/>
</dbReference>
<dbReference type="InterPro" id="IPR003137">
    <property type="entry name" value="PA_domain"/>
</dbReference>
<gene>
    <name evidence="14" type="ORF">INT46_006200</name>
</gene>
<keyword evidence="15" id="KW-1185">Reference proteome</keyword>
<feature type="signal peptide" evidence="10">
    <location>
        <begin position="1"/>
        <end position="28"/>
    </location>
</feature>
<dbReference type="PRINTS" id="PR00723">
    <property type="entry name" value="SUBTILISIN"/>
</dbReference>
<dbReference type="EMBL" id="JAEPRC010000198">
    <property type="protein sequence ID" value="KAG2204408.1"/>
    <property type="molecule type" value="Genomic_DNA"/>
</dbReference>
<sequence>MRFSNSFFGATFTLFILAFANLPFETTARHIAPIYHPKYIHTSIKSLQGRYLLELTSESNVDETLDRISENNLGIKIHRTFIHKFFSGLSIEVYNQSNIGFLLDHSSVVSMSANRMIKRASPISAVKKVHPKKGSSLTPETIKSLMPHNSSQVNKARQELNLTGQGIFVGIIDSGIDYNLKALGGGFGKGFKVIAGYDLVGNKYNSSDPLSLTRPDNDPLDNCGKNSSGDGHGTHVAGIIAGFDPENNFEGVAPNASLGMWRVFSCNGDSTTDEVLMDALIMAYEAGVHIISMSIGSTQPFSDVSVPLVKLVNRISAAGVSVVVAAGNEGSDGVYSISAPSTALSALSVASVVNEFYKPPYKLNVTGISVLIDAYPSEDDTKMFINGSLAIANTNSTALNEDACDLKVVSKSVKDKIALIKRGTCSFTTKVKNAELAGALGVIIYNNVDEELGSLNADDSIPVVSISLQNGLKLLNLIGNQTNETKLTAIKIDRYIHNPKANTISVFSSIGPTAELNFKPNIAAVGQTVFSTLPSYLGGYGIQDGTSMACPYISGALALYLQHHGTNRTNIDTMHDRFKNYALQLHTGNSNSNDIENPIRQGAGLVQVYDAITQAIRVNPSQISFNDTSSLDYITHNLTVVNDAIYPVSYNVYNNISTAIVPYNRTGSTYNSLNQPSVNKKAISIIKFSLSEIHLNPGESQTITVTVTPPNTDPQDHVIYGGYIHFVPLNYYNSNSTHSVSVDRAKHIHVPYIGIAGRQRDLPILGSDIHTYYYNETYINKIENQITYKFNPKISYEKSDYFVIVEFGLINPTKMIVAELIQLSSMNFLGYVMLPNTDVPATSRGINLYIGWNGYYLNSSTVNIIDSEKVDARYAIPSLTGSYFLQLKALKLFGNPEQESDWDMWRSEVINIERVD</sequence>
<dbReference type="OrthoDB" id="206201at2759"/>
<dbReference type="Gene3D" id="3.40.50.200">
    <property type="entry name" value="Peptidase S8/S53 domain"/>
    <property type="match status" value="1"/>
</dbReference>
<evidence type="ECO:0000256" key="3">
    <source>
        <dbReference type="ARBA" id="ARBA00022670"/>
    </source>
</evidence>
<evidence type="ECO:0000256" key="2">
    <source>
        <dbReference type="ARBA" id="ARBA00022525"/>
    </source>
</evidence>
<dbReference type="PANTHER" id="PTHR43399:SF4">
    <property type="entry name" value="CELL WALL-ASSOCIATED PROTEASE"/>
    <property type="match status" value="1"/>
</dbReference>
<keyword evidence="2" id="KW-0964">Secreted</keyword>
<evidence type="ECO:0000313" key="15">
    <source>
        <dbReference type="Proteomes" id="UP000650833"/>
    </source>
</evidence>
<dbReference type="InterPro" id="IPR000209">
    <property type="entry name" value="Peptidase_S8/S53_dom"/>
</dbReference>
<dbReference type="InterPro" id="IPR046450">
    <property type="entry name" value="PA_dom_sf"/>
</dbReference>
<dbReference type="PROSITE" id="PS51892">
    <property type="entry name" value="SUBTILASE"/>
    <property type="match status" value="1"/>
</dbReference>
<dbReference type="InterPro" id="IPR023828">
    <property type="entry name" value="Peptidase_S8_Ser-AS"/>
</dbReference>
<keyword evidence="4 10" id="KW-0732">Signal</keyword>
<comment type="caution">
    <text evidence="14">The sequence shown here is derived from an EMBL/GenBank/DDBJ whole genome shotgun (WGS) entry which is preliminary data.</text>
</comment>
<organism evidence="14 15">
    <name type="scientific">Mucor plumbeus</name>
    <dbReference type="NCBI Taxonomy" id="97098"/>
    <lineage>
        <taxon>Eukaryota</taxon>
        <taxon>Fungi</taxon>
        <taxon>Fungi incertae sedis</taxon>
        <taxon>Mucoromycota</taxon>
        <taxon>Mucoromycotina</taxon>
        <taxon>Mucoromycetes</taxon>
        <taxon>Mucorales</taxon>
        <taxon>Mucorineae</taxon>
        <taxon>Mucoraceae</taxon>
        <taxon>Mucor</taxon>
    </lineage>
</organism>
<keyword evidence="5 8" id="KW-0378">Hydrolase</keyword>
<dbReference type="InterPro" id="IPR015500">
    <property type="entry name" value="Peptidase_S8_subtilisin-rel"/>
</dbReference>
<dbReference type="Proteomes" id="UP000650833">
    <property type="component" value="Unassembled WGS sequence"/>
</dbReference>
<evidence type="ECO:0000259" key="13">
    <source>
        <dbReference type="Pfam" id="PF06280"/>
    </source>
</evidence>
<proteinExistence type="inferred from homology"/>
<evidence type="ECO:0000259" key="12">
    <source>
        <dbReference type="Pfam" id="PF02225"/>
    </source>
</evidence>
<evidence type="ECO:0000256" key="7">
    <source>
        <dbReference type="PIRSR" id="PIRSR615500-1"/>
    </source>
</evidence>
<feature type="domain" description="Peptidase S8/S53" evidence="11">
    <location>
        <begin position="164"/>
        <end position="569"/>
    </location>
</feature>
<keyword evidence="6 8" id="KW-0720">Serine protease</keyword>
<dbReference type="InterPro" id="IPR036852">
    <property type="entry name" value="Peptidase_S8/S53_dom_sf"/>
</dbReference>
<feature type="active site" description="Charge relay system" evidence="7 8">
    <location>
        <position position="232"/>
    </location>
</feature>
<reference evidence="14" key="1">
    <citation type="submission" date="2020-12" db="EMBL/GenBank/DDBJ databases">
        <title>Metabolic potential, ecology and presence of endohyphal bacteria is reflected in genomic diversity of Mucoromycotina.</title>
        <authorList>
            <person name="Muszewska A."/>
            <person name="Okrasinska A."/>
            <person name="Steczkiewicz K."/>
            <person name="Drgas O."/>
            <person name="Orlowska M."/>
            <person name="Perlinska-Lenart U."/>
            <person name="Aleksandrzak-Piekarczyk T."/>
            <person name="Szatraj K."/>
            <person name="Zielenkiewicz U."/>
            <person name="Pilsyk S."/>
            <person name="Malc E."/>
            <person name="Mieczkowski P."/>
            <person name="Kruszewska J.S."/>
            <person name="Biernat P."/>
            <person name="Pawlowska J."/>
        </authorList>
    </citation>
    <scope>NUCLEOTIDE SEQUENCE</scope>
    <source>
        <strain evidence="14">CBS 226.32</strain>
    </source>
</reference>
<evidence type="ECO:0000256" key="6">
    <source>
        <dbReference type="ARBA" id="ARBA00022825"/>
    </source>
</evidence>
<evidence type="ECO:0000256" key="5">
    <source>
        <dbReference type="ARBA" id="ARBA00022801"/>
    </source>
</evidence>
<dbReference type="InterPro" id="IPR022398">
    <property type="entry name" value="Peptidase_S8_His-AS"/>
</dbReference>
<evidence type="ECO:0000256" key="4">
    <source>
        <dbReference type="ARBA" id="ARBA00022729"/>
    </source>
</evidence>
<evidence type="ECO:0000259" key="11">
    <source>
        <dbReference type="Pfam" id="PF00082"/>
    </source>
</evidence>
<dbReference type="SUPFAM" id="SSF52743">
    <property type="entry name" value="Subtilisin-like"/>
    <property type="match status" value="1"/>
</dbReference>
<dbReference type="GO" id="GO:0006508">
    <property type="term" value="P:proteolysis"/>
    <property type="evidence" value="ECO:0007669"/>
    <property type="project" value="UniProtKB-KW"/>
</dbReference>
<dbReference type="AlphaFoldDB" id="A0A8H7R545"/>